<evidence type="ECO:0000313" key="2">
    <source>
        <dbReference type="Proteomes" id="UP000245678"/>
    </source>
</evidence>
<accession>A0A316H8B5</accession>
<gene>
    <name evidence="1" type="ORF">LX99_03202</name>
</gene>
<name>A0A316H8B5_9SPHI</name>
<protein>
    <submittedName>
        <fullName evidence="1">Uncharacterized protein</fullName>
    </submittedName>
</protein>
<evidence type="ECO:0000313" key="1">
    <source>
        <dbReference type="EMBL" id="PWK77389.1"/>
    </source>
</evidence>
<comment type="caution">
    <text evidence="1">The sequence shown here is derived from an EMBL/GenBank/DDBJ whole genome shotgun (WGS) entry which is preliminary data.</text>
</comment>
<reference evidence="1 2" key="1">
    <citation type="submission" date="2018-05" db="EMBL/GenBank/DDBJ databases">
        <title>Genomic Encyclopedia of Archaeal and Bacterial Type Strains, Phase II (KMG-II): from individual species to whole genera.</title>
        <authorList>
            <person name="Goeker M."/>
        </authorList>
    </citation>
    <scope>NUCLEOTIDE SEQUENCE [LARGE SCALE GENOMIC DNA]</scope>
    <source>
        <strain evidence="1 2">DSM 19975</strain>
    </source>
</reference>
<sequence length="71" mass="8068">MNNKGCEFVWMAYLDDQVSGCTLLIIEIACKHRVPCYQVFCVTKGSVDRLNKRYGLFNSIIQTKPFATSDS</sequence>
<dbReference type="Proteomes" id="UP000245678">
    <property type="component" value="Unassembled WGS sequence"/>
</dbReference>
<dbReference type="AlphaFoldDB" id="A0A316H8B5"/>
<dbReference type="EMBL" id="QGHA01000005">
    <property type="protein sequence ID" value="PWK77389.1"/>
    <property type="molecule type" value="Genomic_DNA"/>
</dbReference>
<proteinExistence type="predicted"/>
<organism evidence="1 2">
    <name type="scientific">Mucilaginibacter oryzae</name>
    <dbReference type="NCBI Taxonomy" id="468058"/>
    <lineage>
        <taxon>Bacteria</taxon>
        <taxon>Pseudomonadati</taxon>
        <taxon>Bacteroidota</taxon>
        <taxon>Sphingobacteriia</taxon>
        <taxon>Sphingobacteriales</taxon>
        <taxon>Sphingobacteriaceae</taxon>
        <taxon>Mucilaginibacter</taxon>
    </lineage>
</organism>
<keyword evidence="2" id="KW-1185">Reference proteome</keyword>